<feature type="active site" evidence="10">
    <location>
        <position position="11"/>
    </location>
</feature>
<evidence type="ECO:0000256" key="1">
    <source>
        <dbReference type="ARBA" id="ARBA00008076"/>
    </source>
</evidence>
<comment type="caution">
    <text evidence="12">The sequence shown here is derived from an EMBL/GenBank/DDBJ whole genome shotgun (WGS) entry which is preliminary data.</text>
</comment>
<dbReference type="FunFam" id="2.170.150.20:FF:000003">
    <property type="entry name" value="Peptide methionine sulfoxide reductase MsrB"/>
    <property type="match status" value="1"/>
</dbReference>
<comment type="function">
    <text evidence="5 10">Has an important function as a repair enzyme for proteins that have been inactivated by oxidation. Catalyzes the reversible oxidation-reduction of methionine sulfoxide in proteins to methionine.</text>
</comment>
<evidence type="ECO:0000256" key="9">
    <source>
        <dbReference type="HAMAP-Rule" id="MF_01400"/>
    </source>
</evidence>
<gene>
    <name evidence="10" type="primary">msrA</name>
    <name evidence="9" type="synonym">msrB</name>
    <name evidence="12" type="ORF">BXY41_112140</name>
</gene>
<reference evidence="12 13" key="1">
    <citation type="submission" date="2018-02" db="EMBL/GenBank/DDBJ databases">
        <title>Genomic Encyclopedia of Archaeal and Bacterial Type Strains, Phase II (KMG-II): from individual species to whole genera.</title>
        <authorList>
            <person name="Goeker M."/>
        </authorList>
    </citation>
    <scope>NUCLEOTIDE SEQUENCE [LARGE SCALE GENOMIC DNA]</scope>
    <source>
        <strain evidence="12 13">DSM 3808</strain>
    </source>
</reference>
<dbReference type="OrthoDB" id="4174719at2"/>
<evidence type="ECO:0000256" key="3">
    <source>
        <dbReference type="ARBA" id="ARBA00023002"/>
    </source>
</evidence>
<dbReference type="RefSeq" id="WP_104438671.1">
    <property type="nucleotide sequence ID" value="NZ_PTJA01000012.1"/>
</dbReference>
<evidence type="ECO:0000256" key="2">
    <source>
        <dbReference type="ARBA" id="ARBA00011017"/>
    </source>
</evidence>
<protein>
    <recommendedName>
        <fullName evidence="9 10">Multifunctional fusion protein</fullName>
    </recommendedName>
    <domain>
        <recommendedName>
            <fullName evidence="10">Peptide methionine sulfoxide reductase MsrA</fullName>
            <shortName evidence="10">Protein-methionine-S-oxide reductase</shortName>
            <ecNumber evidence="10">1.8.4.11</ecNumber>
        </recommendedName>
        <alternativeName>
            <fullName evidence="10">Peptide-methionine (S)-S-oxide reductase</fullName>
            <shortName evidence="10">Peptide Met(O) reductase</shortName>
        </alternativeName>
    </domain>
    <domain>
        <recommendedName>
            <fullName evidence="9">Peptide methionine sulfoxide reductase MsrB</fullName>
            <ecNumber evidence="9">1.8.4.12</ecNumber>
        </recommendedName>
        <alternativeName>
            <fullName evidence="9">Peptide-methionine (R)-S-oxide reductase</fullName>
        </alternativeName>
    </domain>
</protein>
<comment type="catalytic activity">
    <reaction evidence="8 10">
        <text>[thioredoxin]-disulfide + L-methionine + H2O = L-methionine (S)-S-oxide + [thioredoxin]-dithiol</text>
        <dbReference type="Rhea" id="RHEA:19993"/>
        <dbReference type="Rhea" id="RHEA-COMP:10698"/>
        <dbReference type="Rhea" id="RHEA-COMP:10700"/>
        <dbReference type="ChEBI" id="CHEBI:15377"/>
        <dbReference type="ChEBI" id="CHEBI:29950"/>
        <dbReference type="ChEBI" id="CHEBI:50058"/>
        <dbReference type="ChEBI" id="CHEBI:57844"/>
        <dbReference type="ChEBI" id="CHEBI:58772"/>
        <dbReference type="EC" id="1.8.4.11"/>
    </reaction>
</comment>
<dbReference type="SUPFAM" id="SSF55068">
    <property type="entry name" value="Peptide methionine sulfoxide reductase"/>
    <property type="match status" value="1"/>
</dbReference>
<feature type="active site" description="Nucleophile" evidence="9">
    <location>
        <position position="290"/>
    </location>
</feature>
<dbReference type="PANTHER" id="PTHR10173:SF59">
    <property type="entry name" value="PEPTIDE METHIONINE SULFOXIDE REDUCTASE MSRA_MSRB"/>
    <property type="match status" value="1"/>
</dbReference>
<dbReference type="NCBIfam" id="TIGR00401">
    <property type="entry name" value="msrA"/>
    <property type="match status" value="1"/>
</dbReference>
<name>A0A2S6HNC7_9FIRM</name>
<dbReference type="GO" id="GO:0005737">
    <property type="term" value="C:cytoplasm"/>
    <property type="evidence" value="ECO:0007669"/>
    <property type="project" value="TreeGrafter"/>
</dbReference>
<dbReference type="HAMAP" id="MF_01400">
    <property type="entry name" value="MsrB"/>
    <property type="match status" value="1"/>
</dbReference>
<dbReference type="AlphaFoldDB" id="A0A2S6HNC7"/>
<dbReference type="Pfam" id="PF01641">
    <property type="entry name" value="SelR"/>
    <property type="match status" value="1"/>
</dbReference>
<dbReference type="GO" id="GO:0006979">
    <property type="term" value="P:response to oxidative stress"/>
    <property type="evidence" value="ECO:0007669"/>
    <property type="project" value="InterPro"/>
</dbReference>
<dbReference type="InterPro" id="IPR036509">
    <property type="entry name" value="Met_Sox_Rdtase_MsrA_sf"/>
</dbReference>
<organism evidence="12 13">
    <name type="scientific">Lacrimispora xylanisolvens</name>
    <dbReference type="NCBI Taxonomy" id="384636"/>
    <lineage>
        <taxon>Bacteria</taxon>
        <taxon>Bacillati</taxon>
        <taxon>Bacillota</taxon>
        <taxon>Clostridia</taxon>
        <taxon>Lachnospirales</taxon>
        <taxon>Lachnospiraceae</taxon>
        <taxon>Lacrimispora</taxon>
    </lineage>
</organism>
<dbReference type="Proteomes" id="UP000237749">
    <property type="component" value="Unassembled WGS sequence"/>
</dbReference>
<keyword evidence="13" id="KW-1185">Reference proteome</keyword>
<sequence>MKKEIYLAGGCFWGTEKYLENIPGILSTEVGYANGTTKNPTYEEVCHNNTGHAETVKVEYEDTVIGLPYILKLYYDVINPVSVNRQGGDTGTQYRTGIYYTDEGDKPVIEQSVEELQKNYKEKIAIQRLPLTNYYRAEEYHQKYLDKNPQGYCHISGDKFEKAKQAVDKSKKFPPKSQDELKNELTAIQYQVTQNNGTEAPFQNEYFDEFREGIYVDVTTGEPLFLSCDKFESGCGWPSFSRPLTQDLLRELDDNTLGRHRTEVRSTLGDAHLGHVFTDGPQEMGGLRYCINSAALRFIPKEQMKTEGYEAYLPLLLADTGKQD</sequence>
<dbReference type="InterPro" id="IPR002579">
    <property type="entry name" value="Met_Sox_Rdtase_MsrB_dom"/>
</dbReference>
<dbReference type="PROSITE" id="PS51790">
    <property type="entry name" value="MSRB"/>
    <property type="match status" value="1"/>
</dbReference>
<keyword evidence="4" id="KW-0511">Multifunctional enzyme</keyword>
<accession>A0A2S6HNC7</accession>
<dbReference type="Gene3D" id="3.30.1060.10">
    <property type="entry name" value="Peptide methionine sulphoxide reductase MsrA"/>
    <property type="match status" value="1"/>
</dbReference>
<dbReference type="GO" id="GO:0008113">
    <property type="term" value="F:peptide-methionine (S)-S-oxide reductase activity"/>
    <property type="evidence" value="ECO:0007669"/>
    <property type="project" value="UniProtKB-UniRule"/>
</dbReference>
<comment type="similarity">
    <text evidence="9">Belongs to the MsrB Met sulfoxide reductase family.</text>
</comment>
<comment type="caution">
    <text evidence="9">Lacks conserved residue(s) required for the propagation of feature annotation.</text>
</comment>
<evidence type="ECO:0000313" key="13">
    <source>
        <dbReference type="Proteomes" id="UP000237749"/>
    </source>
</evidence>
<dbReference type="InterPro" id="IPR002569">
    <property type="entry name" value="Met_Sox_Rdtase_MsrA_dom"/>
</dbReference>
<dbReference type="SUPFAM" id="SSF51316">
    <property type="entry name" value="Mss4-like"/>
    <property type="match status" value="1"/>
</dbReference>
<evidence type="ECO:0000259" key="11">
    <source>
        <dbReference type="PROSITE" id="PS51790"/>
    </source>
</evidence>
<dbReference type="InterPro" id="IPR011057">
    <property type="entry name" value="Mss4-like_sf"/>
</dbReference>
<evidence type="ECO:0000256" key="7">
    <source>
        <dbReference type="ARBA" id="ARBA00048488"/>
    </source>
</evidence>
<dbReference type="NCBIfam" id="TIGR00357">
    <property type="entry name" value="peptide-methionine (R)-S-oxide reductase MsrB"/>
    <property type="match status" value="1"/>
</dbReference>
<comment type="similarity">
    <text evidence="2">In the N-terminal section; belongs to the MsrA Met sulfoxide reductase family.</text>
</comment>
<feature type="domain" description="MsrB" evidence="11">
    <location>
        <begin position="178"/>
        <end position="301"/>
    </location>
</feature>
<dbReference type="PANTHER" id="PTHR10173">
    <property type="entry name" value="METHIONINE SULFOXIDE REDUCTASE"/>
    <property type="match status" value="1"/>
</dbReference>
<comment type="similarity">
    <text evidence="1">In the C-terminal section; belongs to the MsrB Met sulfoxide reductase family.</text>
</comment>
<keyword evidence="3 9" id="KW-0560">Oxidoreductase</keyword>
<evidence type="ECO:0000256" key="8">
    <source>
        <dbReference type="ARBA" id="ARBA00048782"/>
    </source>
</evidence>
<evidence type="ECO:0000313" key="12">
    <source>
        <dbReference type="EMBL" id="PPK78980.1"/>
    </source>
</evidence>
<evidence type="ECO:0000256" key="6">
    <source>
        <dbReference type="ARBA" id="ARBA00047806"/>
    </source>
</evidence>
<comment type="catalytic activity">
    <reaction evidence="7 9">
        <text>L-methionyl-[protein] + [thioredoxin]-disulfide + H2O = L-methionyl-(R)-S-oxide-[protein] + [thioredoxin]-dithiol</text>
        <dbReference type="Rhea" id="RHEA:24164"/>
        <dbReference type="Rhea" id="RHEA-COMP:10698"/>
        <dbReference type="Rhea" id="RHEA-COMP:10700"/>
        <dbReference type="Rhea" id="RHEA-COMP:12313"/>
        <dbReference type="Rhea" id="RHEA-COMP:12314"/>
        <dbReference type="ChEBI" id="CHEBI:15377"/>
        <dbReference type="ChEBI" id="CHEBI:16044"/>
        <dbReference type="ChEBI" id="CHEBI:29950"/>
        <dbReference type="ChEBI" id="CHEBI:45764"/>
        <dbReference type="ChEBI" id="CHEBI:50058"/>
        <dbReference type="EC" id="1.8.4.12"/>
    </reaction>
</comment>
<evidence type="ECO:0000256" key="5">
    <source>
        <dbReference type="ARBA" id="ARBA00024679"/>
    </source>
</evidence>
<dbReference type="InterPro" id="IPR028427">
    <property type="entry name" value="Met_Sox_Rdtase_MsrB"/>
</dbReference>
<dbReference type="GO" id="GO:0033743">
    <property type="term" value="F:peptide-methionine (R)-S-oxide reductase activity"/>
    <property type="evidence" value="ECO:0007669"/>
    <property type="project" value="UniProtKB-UniRule"/>
</dbReference>
<dbReference type="EMBL" id="PTJA01000012">
    <property type="protein sequence ID" value="PPK78980.1"/>
    <property type="molecule type" value="Genomic_DNA"/>
</dbReference>
<dbReference type="EC" id="1.8.4.12" evidence="9"/>
<dbReference type="EC" id="1.8.4.11" evidence="10"/>
<evidence type="ECO:0000256" key="4">
    <source>
        <dbReference type="ARBA" id="ARBA00023268"/>
    </source>
</evidence>
<comment type="similarity">
    <text evidence="10">Belongs to the MsrA Met sulfoxide reductase family.</text>
</comment>
<evidence type="ECO:0000256" key="10">
    <source>
        <dbReference type="HAMAP-Rule" id="MF_01401"/>
    </source>
</evidence>
<dbReference type="HAMAP" id="MF_01401">
    <property type="entry name" value="MsrA"/>
    <property type="match status" value="1"/>
</dbReference>
<dbReference type="GO" id="GO:0033744">
    <property type="term" value="F:L-methionine:thioredoxin-disulfide S-oxidoreductase activity"/>
    <property type="evidence" value="ECO:0007669"/>
    <property type="project" value="RHEA"/>
</dbReference>
<dbReference type="Pfam" id="PF01625">
    <property type="entry name" value="PMSR"/>
    <property type="match status" value="1"/>
</dbReference>
<dbReference type="Gene3D" id="2.170.150.20">
    <property type="entry name" value="Peptide methionine sulfoxide reductase"/>
    <property type="match status" value="1"/>
</dbReference>
<proteinExistence type="inferred from homology"/>
<dbReference type="GO" id="GO:0030091">
    <property type="term" value="P:protein repair"/>
    <property type="evidence" value="ECO:0007669"/>
    <property type="project" value="InterPro"/>
</dbReference>
<comment type="catalytic activity">
    <reaction evidence="6 10">
        <text>L-methionyl-[protein] + [thioredoxin]-disulfide + H2O = L-methionyl-(S)-S-oxide-[protein] + [thioredoxin]-dithiol</text>
        <dbReference type="Rhea" id="RHEA:14217"/>
        <dbReference type="Rhea" id="RHEA-COMP:10698"/>
        <dbReference type="Rhea" id="RHEA-COMP:10700"/>
        <dbReference type="Rhea" id="RHEA-COMP:12313"/>
        <dbReference type="Rhea" id="RHEA-COMP:12315"/>
        <dbReference type="ChEBI" id="CHEBI:15377"/>
        <dbReference type="ChEBI" id="CHEBI:16044"/>
        <dbReference type="ChEBI" id="CHEBI:29950"/>
        <dbReference type="ChEBI" id="CHEBI:44120"/>
        <dbReference type="ChEBI" id="CHEBI:50058"/>
        <dbReference type="EC" id="1.8.4.11"/>
    </reaction>
</comment>